<evidence type="ECO:0000256" key="1">
    <source>
        <dbReference type="SAM" id="MobiDB-lite"/>
    </source>
</evidence>
<reference evidence="2" key="1">
    <citation type="journal article" date="2022" name="bioRxiv">
        <title>Sequencing and chromosome-scale assembly of the giantPleurodeles waltlgenome.</title>
        <authorList>
            <person name="Brown T."/>
            <person name="Elewa A."/>
            <person name="Iarovenko S."/>
            <person name="Subramanian E."/>
            <person name="Araus A.J."/>
            <person name="Petzold A."/>
            <person name="Susuki M."/>
            <person name="Suzuki K.-i.T."/>
            <person name="Hayashi T."/>
            <person name="Toyoda A."/>
            <person name="Oliveira C."/>
            <person name="Osipova E."/>
            <person name="Leigh N.D."/>
            <person name="Simon A."/>
            <person name="Yun M.H."/>
        </authorList>
    </citation>
    <scope>NUCLEOTIDE SEQUENCE</scope>
    <source>
        <strain evidence="2">20211129_DDA</strain>
        <tissue evidence="2">Liver</tissue>
    </source>
</reference>
<proteinExistence type="predicted"/>
<dbReference type="Proteomes" id="UP001066276">
    <property type="component" value="Chromosome 2_2"/>
</dbReference>
<sequence>MSPQGALEYDLSESKRHDDVYNLEVVAARGAEEEGEQKQDTAGISKATTKAVFVVMLSGFKMVGRYEPKPLWRKFVSGRMNPKLKAFLKNSKTMRHGSEHSEPSKIVIRKQVKAQARVKG</sequence>
<protein>
    <submittedName>
        <fullName evidence="2">Uncharacterized protein</fullName>
    </submittedName>
</protein>
<evidence type="ECO:0000313" key="3">
    <source>
        <dbReference type="Proteomes" id="UP001066276"/>
    </source>
</evidence>
<dbReference type="EMBL" id="JANPWB010000004">
    <property type="protein sequence ID" value="KAJ1194528.1"/>
    <property type="molecule type" value="Genomic_DNA"/>
</dbReference>
<name>A0AAV7V3G5_PLEWA</name>
<evidence type="ECO:0000313" key="2">
    <source>
        <dbReference type="EMBL" id="KAJ1194528.1"/>
    </source>
</evidence>
<gene>
    <name evidence="2" type="ORF">NDU88_003816</name>
</gene>
<dbReference type="AlphaFoldDB" id="A0AAV7V3G5"/>
<feature type="region of interest" description="Disordered" evidence="1">
    <location>
        <begin position="91"/>
        <end position="113"/>
    </location>
</feature>
<accession>A0AAV7V3G5</accession>
<keyword evidence="3" id="KW-1185">Reference proteome</keyword>
<comment type="caution">
    <text evidence="2">The sequence shown here is derived from an EMBL/GenBank/DDBJ whole genome shotgun (WGS) entry which is preliminary data.</text>
</comment>
<organism evidence="2 3">
    <name type="scientific">Pleurodeles waltl</name>
    <name type="common">Iberian ribbed newt</name>
    <dbReference type="NCBI Taxonomy" id="8319"/>
    <lineage>
        <taxon>Eukaryota</taxon>
        <taxon>Metazoa</taxon>
        <taxon>Chordata</taxon>
        <taxon>Craniata</taxon>
        <taxon>Vertebrata</taxon>
        <taxon>Euteleostomi</taxon>
        <taxon>Amphibia</taxon>
        <taxon>Batrachia</taxon>
        <taxon>Caudata</taxon>
        <taxon>Salamandroidea</taxon>
        <taxon>Salamandridae</taxon>
        <taxon>Pleurodelinae</taxon>
        <taxon>Pleurodeles</taxon>
    </lineage>
</organism>